<dbReference type="PANTHER" id="PTHR10825">
    <property type="entry name" value="RING FINGER DOMAIN-CONTAINING, POLYCOMB GROUP COMPONENT"/>
    <property type="match status" value="1"/>
</dbReference>
<gene>
    <name evidence="8" type="ORF">SPHA_24521</name>
</gene>
<protein>
    <submittedName>
        <fullName evidence="8">PCGF1</fullName>
    </submittedName>
</protein>
<evidence type="ECO:0000259" key="7">
    <source>
        <dbReference type="PROSITE" id="PS50089"/>
    </source>
</evidence>
<dbReference type="CDD" id="cd17081">
    <property type="entry name" value="RAWUL_PCGF1"/>
    <property type="match status" value="1"/>
</dbReference>
<keyword evidence="9" id="KW-1185">Reference proteome</keyword>
<feature type="domain" description="RING-type" evidence="7">
    <location>
        <begin position="18"/>
        <end position="54"/>
    </location>
</feature>
<sequence length="211" mass="24713">MEEMMKIRIRHVNPHIVCSLCAGYFIDATTITECLHTFCKSCIVKYLQSSKCCPHLPGLFENEEKRREEFYNSRGLGNEKKDGDEKTLLKPSTIVNNPEGHKYKYDEQICLCLERYGPQCVQNGSYQLRPLEKKFVRCSIRVLVSQVKSLLRKKLSLPSDLDLDVLCQEERLLEEMSLKQLFLMHWYDKDSPVVLFYRLKQPELAQNEQLS</sequence>
<dbReference type="Gene3D" id="3.10.20.90">
    <property type="entry name" value="Phosphatidylinositol 3-kinase Catalytic Subunit, Chain A, domain 1"/>
    <property type="match status" value="1"/>
</dbReference>
<dbReference type="OrthoDB" id="1305878at2759"/>
<evidence type="ECO:0000256" key="6">
    <source>
        <dbReference type="PROSITE-ProRule" id="PRU00175"/>
    </source>
</evidence>
<keyword evidence="3 6" id="KW-0863">Zinc-finger</keyword>
<dbReference type="Pfam" id="PF16207">
    <property type="entry name" value="RAWUL"/>
    <property type="match status" value="1"/>
</dbReference>
<dbReference type="PANTHER" id="PTHR10825:SF29">
    <property type="entry name" value="POLYCOMB GROUP RING FINGER PROTEIN 1"/>
    <property type="match status" value="1"/>
</dbReference>
<comment type="subcellular location">
    <subcellularLocation>
        <location evidence="1">Nucleus</location>
    </subcellularLocation>
</comment>
<dbReference type="InterPro" id="IPR017907">
    <property type="entry name" value="Znf_RING_CS"/>
</dbReference>
<comment type="caution">
    <text evidence="8">The sequence shown here is derived from an EMBL/GenBank/DDBJ whole genome shotgun (WGS) entry which is preliminary data.</text>
</comment>
<evidence type="ECO:0000256" key="4">
    <source>
        <dbReference type="ARBA" id="ARBA00022833"/>
    </source>
</evidence>
<keyword evidence="4" id="KW-0862">Zinc</keyword>
<dbReference type="InterPro" id="IPR013083">
    <property type="entry name" value="Znf_RING/FYVE/PHD"/>
</dbReference>
<reference evidence="8" key="1">
    <citation type="submission" date="2021-01" db="EMBL/GenBank/DDBJ databases">
        <authorList>
            <person name="Li R."/>
            <person name="Bekaert M."/>
        </authorList>
    </citation>
    <scope>NUCLEOTIDE SEQUENCE</scope>
    <source>
        <strain evidence="8">Farmed</strain>
    </source>
</reference>
<dbReference type="PROSITE" id="PS50089">
    <property type="entry name" value="ZF_RING_2"/>
    <property type="match status" value="1"/>
</dbReference>
<dbReference type="EMBL" id="CAHIKZ030000914">
    <property type="protein sequence ID" value="CAE1244897.1"/>
    <property type="molecule type" value="Genomic_DNA"/>
</dbReference>
<dbReference type="InterPro" id="IPR032443">
    <property type="entry name" value="RAWUL"/>
</dbReference>
<dbReference type="GO" id="GO:1990841">
    <property type="term" value="F:promoter-specific chromatin binding"/>
    <property type="evidence" value="ECO:0007669"/>
    <property type="project" value="TreeGrafter"/>
</dbReference>
<dbReference type="Proteomes" id="UP000597762">
    <property type="component" value="Unassembled WGS sequence"/>
</dbReference>
<dbReference type="PROSITE" id="PS00518">
    <property type="entry name" value="ZF_RING_1"/>
    <property type="match status" value="1"/>
</dbReference>
<dbReference type="AlphaFoldDB" id="A0A812BSJ5"/>
<evidence type="ECO:0000256" key="1">
    <source>
        <dbReference type="ARBA" id="ARBA00004123"/>
    </source>
</evidence>
<dbReference type="Gene3D" id="3.30.40.10">
    <property type="entry name" value="Zinc/RING finger domain, C3HC4 (zinc finger)"/>
    <property type="match status" value="1"/>
</dbReference>
<dbReference type="Pfam" id="PF13923">
    <property type="entry name" value="zf-C3HC4_2"/>
    <property type="match status" value="1"/>
</dbReference>
<dbReference type="InterPro" id="IPR001841">
    <property type="entry name" value="Znf_RING"/>
</dbReference>
<keyword evidence="2" id="KW-0479">Metal-binding</keyword>
<dbReference type="SUPFAM" id="SSF57850">
    <property type="entry name" value="RING/U-box"/>
    <property type="match status" value="1"/>
</dbReference>
<evidence type="ECO:0000313" key="9">
    <source>
        <dbReference type="Proteomes" id="UP000597762"/>
    </source>
</evidence>
<evidence type="ECO:0000256" key="3">
    <source>
        <dbReference type="ARBA" id="ARBA00022771"/>
    </source>
</evidence>
<evidence type="ECO:0000313" key="8">
    <source>
        <dbReference type="EMBL" id="CAE1244897.1"/>
    </source>
</evidence>
<evidence type="ECO:0000256" key="5">
    <source>
        <dbReference type="ARBA" id="ARBA00023242"/>
    </source>
</evidence>
<accession>A0A812BSJ5</accession>
<organism evidence="8 9">
    <name type="scientific">Acanthosepion pharaonis</name>
    <name type="common">Pharaoh cuttlefish</name>
    <name type="synonym">Sepia pharaonis</name>
    <dbReference type="NCBI Taxonomy" id="158019"/>
    <lineage>
        <taxon>Eukaryota</taxon>
        <taxon>Metazoa</taxon>
        <taxon>Spiralia</taxon>
        <taxon>Lophotrochozoa</taxon>
        <taxon>Mollusca</taxon>
        <taxon>Cephalopoda</taxon>
        <taxon>Coleoidea</taxon>
        <taxon>Decapodiformes</taxon>
        <taxon>Sepiida</taxon>
        <taxon>Sepiina</taxon>
        <taxon>Sepiidae</taxon>
        <taxon>Acanthosepion</taxon>
    </lineage>
</organism>
<name>A0A812BSJ5_ACAPH</name>
<dbReference type="GO" id="GO:0000122">
    <property type="term" value="P:negative regulation of transcription by RNA polymerase II"/>
    <property type="evidence" value="ECO:0007669"/>
    <property type="project" value="TreeGrafter"/>
</dbReference>
<dbReference type="GO" id="GO:0035102">
    <property type="term" value="C:PRC1 complex"/>
    <property type="evidence" value="ECO:0007669"/>
    <property type="project" value="TreeGrafter"/>
</dbReference>
<keyword evidence="5" id="KW-0539">Nucleus</keyword>
<proteinExistence type="predicted"/>
<evidence type="ECO:0000256" key="2">
    <source>
        <dbReference type="ARBA" id="ARBA00022723"/>
    </source>
</evidence>
<dbReference type="GO" id="GO:0008270">
    <property type="term" value="F:zinc ion binding"/>
    <property type="evidence" value="ECO:0007669"/>
    <property type="project" value="UniProtKB-KW"/>
</dbReference>